<feature type="domain" description="Phage tail collar" evidence="1">
    <location>
        <begin position="7"/>
        <end position="63"/>
    </location>
</feature>
<dbReference type="Proteomes" id="UP000179840">
    <property type="component" value="Unassembled WGS sequence"/>
</dbReference>
<evidence type="ECO:0000259" key="1">
    <source>
        <dbReference type="Pfam" id="PF07484"/>
    </source>
</evidence>
<reference evidence="2 3" key="1">
    <citation type="submission" date="2015-06" db="EMBL/GenBank/DDBJ databases">
        <title>Draft genome sequencing of a biphenyl-degrading bacterium, Janthinobacterium lividum MEG1.</title>
        <authorList>
            <person name="Shimodaira J."/>
            <person name="Hatta T."/>
        </authorList>
    </citation>
    <scope>NUCLEOTIDE SEQUENCE [LARGE SCALE GENOMIC DNA]</scope>
    <source>
        <strain evidence="2 3">MEG1</strain>
    </source>
</reference>
<sequence>MSECYVGEIRMFSGNYAPPGWLMCNGQLLSISENEVLYSLIGTTYGGDGRTTFGLPDLRGRVPIHTSSTHPLSEKAGTETVALGSQQIPQHTHAAAAQKAAGTLTSPTNGVWATTSTNNYATATSGLTNMNSASISTAGSTLPHDNMMPFLALSFIIATSGIYPTRS</sequence>
<organism evidence="2 3">
    <name type="scientific">Janthinobacterium lividum</name>
    <dbReference type="NCBI Taxonomy" id="29581"/>
    <lineage>
        <taxon>Bacteria</taxon>
        <taxon>Pseudomonadati</taxon>
        <taxon>Pseudomonadota</taxon>
        <taxon>Betaproteobacteria</taxon>
        <taxon>Burkholderiales</taxon>
        <taxon>Oxalobacteraceae</taxon>
        <taxon>Janthinobacterium</taxon>
    </lineage>
</organism>
<evidence type="ECO:0000313" key="2">
    <source>
        <dbReference type="EMBL" id="OHV96948.1"/>
    </source>
</evidence>
<dbReference type="Pfam" id="PF07484">
    <property type="entry name" value="Collar"/>
    <property type="match status" value="1"/>
</dbReference>
<comment type="caution">
    <text evidence="2">The sequence shown here is derived from an EMBL/GenBank/DDBJ whole genome shotgun (WGS) entry which is preliminary data.</text>
</comment>
<dbReference type="Gene3D" id="3.90.1340.10">
    <property type="entry name" value="Phage tail collar domain"/>
    <property type="match status" value="1"/>
</dbReference>
<accession>A0A1S1UA06</accession>
<dbReference type="SUPFAM" id="SSF88874">
    <property type="entry name" value="Receptor-binding domain of short tail fibre protein gp12"/>
    <property type="match status" value="1"/>
</dbReference>
<dbReference type="RefSeq" id="WP_071077048.1">
    <property type="nucleotide sequence ID" value="NZ_LFKP01000007.1"/>
</dbReference>
<evidence type="ECO:0000313" key="3">
    <source>
        <dbReference type="Proteomes" id="UP000179840"/>
    </source>
</evidence>
<gene>
    <name evidence="2" type="ORF">AKG95_11605</name>
</gene>
<protein>
    <submittedName>
        <fullName evidence="2">Tail collar protein</fullName>
    </submittedName>
</protein>
<name>A0A1S1UA06_9BURK</name>
<dbReference type="InterPro" id="IPR011083">
    <property type="entry name" value="Phage_tail_collar_dom"/>
</dbReference>
<dbReference type="InterPro" id="IPR037053">
    <property type="entry name" value="Phage_tail_collar_dom_sf"/>
</dbReference>
<proteinExistence type="predicted"/>
<dbReference type="EMBL" id="LFKP01000007">
    <property type="protein sequence ID" value="OHV96948.1"/>
    <property type="molecule type" value="Genomic_DNA"/>
</dbReference>
<dbReference type="AlphaFoldDB" id="A0A1S1UA06"/>